<comment type="caution">
    <text evidence="1">The sequence shown here is derived from an EMBL/GenBank/DDBJ whole genome shotgun (WGS) entry which is preliminary data.</text>
</comment>
<reference evidence="1 2" key="1">
    <citation type="submission" date="2019-03" db="EMBL/GenBank/DDBJ databases">
        <title>Single cell metagenomics reveals metabolic interactions within the superorganism composed of flagellate Streblomastix strix and complex community of Bacteroidetes bacteria on its surface.</title>
        <authorList>
            <person name="Treitli S.C."/>
            <person name="Kolisko M."/>
            <person name="Husnik F."/>
            <person name="Keeling P."/>
            <person name="Hampl V."/>
        </authorList>
    </citation>
    <scope>NUCLEOTIDE SEQUENCE [LARGE SCALE GENOMIC DNA]</scope>
    <source>
        <strain evidence="1">ST1C</strain>
    </source>
</reference>
<accession>A0A5J4TVR9</accession>
<organism evidence="1 2">
    <name type="scientific">Streblomastix strix</name>
    <dbReference type="NCBI Taxonomy" id="222440"/>
    <lineage>
        <taxon>Eukaryota</taxon>
        <taxon>Metamonada</taxon>
        <taxon>Preaxostyla</taxon>
        <taxon>Oxymonadida</taxon>
        <taxon>Streblomastigidae</taxon>
        <taxon>Streblomastix</taxon>
    </lineage>
</organism>
<sequence>MIQFMVNGTDQVKDLIKKGEWTTCLDQKSAFHLPIADPPHRPYLASEAMGKVQKQSAKRQCTKILEVKIFRIKITAFVHVKCL</sequence>
<dbReference type="AlphaFoldDB" id="A0A5J4TVR9"/>
<evidence type="ECO:0000313" key="1">
    <source>
        <dbReference type="EMBL" id="KAA6362130.1"/>
    </source>
</evidence>
<proteinExistence type="predicted"/>
<evidence type="ECO:0000313" key="2">
    <source>
        <dbReference type="Proteomes" id="UP000324800"/>
    </source>
</evidence>
<dbReference type="Proteomes" id="UP000324800">
    <property type="component" value="Unassembled WGS sequence"/>
</dbReference>
<name>A0A5J4TVR9_9EUKA</name>
<dbReference type="EMBL" id="SNRW01024616">
    <property type="protein sequence ID" value="KAA6362130.1"/>
    <property type="molecule type" value="Genomic_DNA"/>
</dbReference>
<protein>
    <submittedName>
        <fullName evidence="1">Uncharacterized protein</fullName>
    </submittedName>
</protein>
<gene>
    <name evidence="1" type="ORF">EZS28_042343</name>
</gene>